<reference evidence="3 4" key="1">
    <citation type="submission" date="2016-10" db="EMBL/GenBank/DDBJ databases">
        <authorList>
            <person name="de Groot N.N."/>
        </authorList>
    </citation>
    <scope>NUCLEOTIDE SEQUENCE [LARGE SCALE GENOMIC DNA]</scope>
    <source>
        <strain evidence="3 4">DSM 44993</strain>
    </source>
</reference>
<evidence type="ECO:0000256" key="1">
    <source>
        <dbReference type="SAM" id="MobiDB-lite"/>
    </source>
</evidence>
<evidence type="ECO:0000259" key="2">
    <source>
        <dbReference type="PROSITE" id="PS50887"/>
    </source>
</evidence>
<accession>A0A1H8YNE5</accession>
<dbReference type="SMART" id="SM00267">
    <property type="entry name" value="GGDEF"/>
    <property type="match status" value="1"/>
</dbReference>
<protein>
    <submittedName>
        <fullName evidence="3">Diguanylate cyclase (GGDEF) domain-containing protein</fullName>
    </submittedName>
</protein>
<dbReference type="NCBIfam" id="TIGR00254">
    <property type="entry name" value="GGDEF"/>
    <property type="match status" value="1"/>
</dbReference>
<organism evidence="3 4">
    <name type="scientific">Amycolatopsis saalfeldensis</name>
    <dbReference type="NCBI Taxonomy" id="394193"/>
    <lineage>
        <taxon>Bacteria</taxon>
        <taxon>Bacillati</taxon>
        <taxon>Actinomycetota</taxon>
        <taxon>Actinomycetes</taxon>
        <taxon>Pseudonocardiales</taxon>
        <taxon>Pseudonocardiaceae</taxon>
        <taxon>Amycolatopsis</taxon>
    </lineage>
</organism>
<dbReference type="GO" id="GO:0043709">
    <property type="term" value="P:cell adhesion involved in single-species biofilm formation"/>
    <property type="evidence" value="ECO:0007669"/>
    <property type="project" value="TreeGrafter"/>
</dbReference>
<dbReference type="Proteomes" id="UP000198582">
    <property type="component" value="Unassembled WGS sequence"/>
</dbReference>
<dbReference type="Pfam" id="PF00990">
    <property type="entry name" value="GGDEF"/>
    <property type="match status" value="1"/>
</dbReference>
<keyword evidence="4" id="KW-1185">Reference proteome</keyword>
<dbReference type="FunFam" id="3.30.70.270:FF:000001">
    <property type="entry name" value="Diguanylate cyclase domain protein"/>
    <property type="match status" value="1"/>
</dbReference>
<dbReference type="PROSITE" id="PS50887">
    <property type="entry name" value="GGDEF"/>
    <property type="match status" value="1"/>
</dbReference>
<dbReference type="Gene3D" id="3.30.70.270">
    <property type="match status" value="1"/>
</dbReference>
<dbReference type="GO" id="GO:1902201">
    <property type="term" value="P:negative regulation of bacterial-type flagellum-dependent cell motility"/>
    <property type="evidence" value="ECO:0007669"/>
    <property type="project" value="TreeGrafter"/>
</dbReference>
<feature type="domain" description="GGDEF" evidence="2">
    <location>
        <begin position="44"/>
        <end position="183"/>
    </location>
</feature>
<dbReference type="InterPro" id="IPR000160">
    <property type="entry name" value="GGDEF_dom"/>
</dbReference>
<dbReference type="InterPro" id="IPR043128">
    <property type="entry name" value="Rev_trsase/Diguanyl_cyclase"/>
</dbReference>
<dbReference type="RefSeq" id="WP_245787764.1">
    <property type="nucleotide sequence ID" value="NZ_FOEF01000030.1"/>
</dbReference>
<sequence>MHRGVLLAQYRTSSRTDDKTGLHSADWWHQIAERTLDRARIDNVSLAVLMIDLDLFKKINDTYGHPAGDDVLRVVAHAIESEVRHDDAAGRWGGEEFIVLLPGVDGRELGAIAERIRRRIHVLVIPITTDHGPTSVTDLTVSIGGALWPSAGLSTVDDMVLAADSNLYTAKDEGRNRVKLPDGLDLRAADDHSEPHTRPAEQP</sequence>
<feature type="region of interest" description="Disordered" evidence="1">
    <location>
        <begin position="179"/>
        <end position="203"/>
    </location>
</feature>
<dbReference type="SUPFAM" id="SSF55073">
    <property type="entry name" value="Nucleotide cyclase"/>
    <property type="match status" value="1"/>
</dbReference>
<dbReference type="AlphaFoldDB" id="A0A1H8YNE5"/>
<evidence type="ECO:0000313" key="3">
    <source>
        <dbReference type="EMBL" id="SEP53714.1"/>
    </source>
</evidence>
<dbReference type="STRING" id="394193.SAMN04489732_13016"/>
<name>A0A1H8YNE5_9PSEU</name>
<gene>
    <name evidence="3" type="ORF">SAMN04489732_13016</name>
</gene>
<dbReference type="GO" id="GO:0052621">
    <property type="term" value="F:diguanylate cyclase activity"/>
    <property type="evidence" value="ECO:0007669"/>
    <property type="project" value="TreeGrafter"/>
</dbReference>
<dbReference type="GO" id="GO:0005886">
    <property type="term" value="C:plasma membrane"/>
    <property type="evidence" value="ECO:0007669"/>
    <property type="project" value="TreeGrafter"/>
</dbReference>
<dbReference type="CDD" id="cd01949">
    <property type="entry name" value="GGDEF"/>
    <property type="match status" value="1"/>
</dbReference>
<dbReference type="EMBL" id="FOEF01000030">
    <property type="protein sequence ID" value="SEP53714.1"/>
    <property type="molecule type" value="Genomic_DNA"/>
</dbReference>
<evidence type="ECO:0000313" key="4">
    <source>
        <dbReference type="Proteomes" id="UP000198582"/>
    </source>
</evidence>
<dbReference type="PANTHER" id="PTHR45138:SF9">
    <property type="entry name" value="DIGUANYLATE CYCLASE DGCM-RELATED"/>
    <property type="match status" value="1"/>
</dbReference>
<dbReference type="InterPro" id="IPR050469">
    <property type="entry name" value="Diguanylate_Cyclase"/>
</dbReference>
<dbReference type="PANTHER" id="PTHR45138">
    <property type="entry name" value="REGULATORY COMPONENTS OF SENSORY TRANSDUCTION SYSTEM"/>
    <property type="match status" value="1"/>
</dbReference>
<dbReference type="InterPro" id="IPR029787">
    <property type="entry name" value="Nucleotide_cyclase"/>
</dbReference>
<proteinExistence type="predicted"/>